<sequence length="140" mass="15248">MLNGIKIFSSDNVWRQILSEFGAEVLDAPDVVGVDFDALEIPQPATAMEIKTAIQNAIDGNIHELHKILGRTVQLPVTQAQIVLLLKKTGGMPASDLRTAMGYSPNATTHTVDTAIYQLRKRFGRNFIINDGGVYKLGGL</sequence>
<protein>
    <submittedName>
        <fullName evidence="1">Uncharacterized protein</fullName>
    </submittedName>
</protein>
<dbReference type="InterPro" id="IPR036388">
    <property type="entry name" value="WH-like_DNA-bd_sf"/>
</dbReference>
<comment type="caution">
    <text evidence="1">The sequence shown here is derived from an EMBL/GenBank/DDBJ whole genome shotgun (WGS) entry which is preliminary data.</text>
</comment>
<dbReference type="EMBL" id="JADINE010000037">
    <property type="protein sequence ID" value="MBO8407421.1"/>
    <property type="molecule type" value="Genomic_DNA"/>
</dbReference>
<reference evidence="1" key="1">
    <citation type="submission" date="2020-10" db="EMBL/GenBank/DDBJ databases">
        <authorList>
            <person name="Gilroy R."/>
        </authorList>
    </citation>
    <scope>NUCLEOTIDE SEQUENCE</scope>
    <source>
        <strain evidence="1">B1-16210</strain>
    </source>
</reference>
<organism evidence="1 2">
    <name type="scientific">Candidatus Enterousia excrementavium</name>
    <dbReference type="NCBI Taxonomy" id="2840789"/>
    <lineage>
        <taxon>Bacteria</taxon>
        <taxon>Pseudomonadati</taxon>
        <taxon>Pseudomonadota</taxon>
        <taxon>Alphaproteobacteria</taxon>
        <taxon>Candidatus Enterousia</taxon>
    </lineage>
</organism>
<dbReference type="AlphaFoldDB" id="A0A940DE00"/>
<proteinExistence type="predicted"/>
<evidence type="ECO:0000313" key="1">
    <source>
        <dbReference type="EMBL" id="MBO8407421.1"/>
    </source>
</evidence>
<dbReference type="Gene3D" id="1.10.10.10">
    <property type="entry name" value="Winged helix-like DNA-binding domain superfamily/Winged helix DNA-binding domain"/>
    <property type="match status" value="1"/>
</dbReference>
<dbReference type="Proteomes" id="UP000721442">
    <property type="component" value="Unassembled WGS sequence"/>
</dbReference>
<evidence type="ECO:0000313" key="2">
    <source>
        <dbReference type="Proteomes" id="UP000721442"/>
    </source>
</evidence>
<gene>
    <name evidence="1" type="ORF">IAC77_03085</name>
</gene>
<name>A0A940DE00_9PROT</name>
<reference evidence="1" key="2">
    <citation type="journal article" date="2021" name="PeerJ">
        <title>Extensive microbial diversity within the chicken gut microbiome revealed by metagenomics and culture.</title>
        <authorList>
            <person name="Gilroy R."/>
            <person name="Ravi A."/>
            <person name="Getino M."/>
            <person name="Pursley I."/>
            <person name="Horton D.L."/>
            <person name="Alikhan N.F."/>
            <person name="Baker D."/>
            <person name="Gharbi K."/>
            <person name="Hall N."/>
            <person name="Watson M."/>
            <person name="Adriaenssens E.M."/>
            <person name="Foster-Nyarko E."/>
            <person name="Jarju S."/>
            <person name="Secka A."/>
            <person name="Antonio M."/>
            <person name="Oren A."/>
            <person name="Chaudhuri R.R."/>
            <person name="La Ragione R."/>
            <person name="Hildebrand F."/>
            <person name="Pallen M.J."/>
        </authorList>
    </citation>
    <scope>NUCLEOTIDE SEQUENCE</scope>
    <source>
        <strain evidence="1">B1-16210</strain>
    </source>
</reference>
<accession>A0A940DE00</accession>